<reference evidence="2" key="1">
    <citation type="submission" date="2014-09" db="EMBL/GenBank/DDBJ databases">
        <authorList>
            <person name="Magalhaes I.L.F."/>
            <person name="Oliveira U."/>
            <person name="Santos F.R."/>
            <person name="Vidigal T.H.D.A."/>
            <person name="Brescovit A.D."/>
            <person name="Santos A.J."/>
        </authorList>
    </citation>
    <scope>NUCLEOTIDE SEQUENCE</scope>
    <source>
        <tissue evidence="2">Shoot tissue taken approximately 20 cm above the soil surface</tissue>
    </source>
</reference>
<dbReference type="SUPFAM" id="SSF53098">
    <property type="entry name" value="Ribonuclease H-like"/>
    <property type="match status" value="1"/>
</dbReference>
<dbReference type="PANTHER" id="PTHR23272:SF193">
    <property type="entry name" value="OS07G0624100 PROTEIN"/>
    <property type="match status" value="1"/>
</dbReference>
<proteinExistence type="predicted"/>
<dbReference type="AlphaFoldDB" id="A0A0A8Z4H4"/>
<dbReference type="Pfam" id="PF05699">
    <property type="entry name" value="Dimer_Tnp_hAT"/>
    <property type="match status" value="1"/>
</dbReference>
<dbReference type="InterPro" id="IPR012337">
    <property type="entry name" value="RNaseH-like_sf"/>
</dbReference>
<dbReference type="InterPro" id="IPR008906">
    <property type="entry name" value="HATC_C_dom"/>
</dbReference>
<dbReference type="EMBL" id="GBRH01263601">
    <property type="protein sequence ID" value="JAD34294.1"/>
    <property type="molecule type" value="Transcribed_RNA"/>
</dbReference>
<accession>A0A0A8Z4H4</accession>
<dbReference type="PANTHER" id="PTHR23272">
    <property type="entry name" value="BED FINGER-RELATED"/>
    <property type="match status" value="1"/>
</dbReference>
<sequence length="94" mass="10346">MGSSEFGTSRSDIEKYLAEENEPDAANFGILDWWRKSSHRLPILSILARDVLAIPVSTVASESAFSTGGCLLSDFRSSLTLFTVQALICAQDWF</sequence>
<dbReference type="GO" id="GO:0046983">
    <property type="term" value="F:protein dimerization activity"/>
    <property type="evidence" value="ECO:0007669"/>
    <property type="project" value="InterPro"/>
</dbReference>
<evidence type="ECO:0000259" key="1">
    <source>
        <dbReference type="Pfam" id="PF05699"/>
    </source>
</evidence>
<feature type="domain" description="HAT C-terminal dimerisation" evidence="1">
    <location>
        <begin position="13"/>
        <end position="94"/>
    </location>
</feature>
<name>A0A0A8Z4H4_ARUDO</name>
<reference evidence="2" key="2">
    <citation type="journal article" date="2015" name="Data Brief">
        <title>Shoot transcriptome of the giant reed, Arundo donax.</title>
        <authorList>
            <person name="Barrero R.A."/>
            <person name="Guerrero F.D."/>
            <person name="Moolhuijzen P."/>
            <person name="Goolsby J.A."/>
            <person name="Tidwell J."/>
            <person name="Bellgard S.E."/>
            <person name="Bellgard M.I."/>
        </authorList>
    </citation>
    <scope>NUCLEOTIDE SEQUENCE</scope>
    <source>
        <tissue evidence="2">Shoot tissue taken approximately 20 cm above the soil surface</tissue>
    </source>
</reference>
<organism evidence="2">
    <name type="scientific">Arundo donax</name>
    <name type="common">Giant reed</name>
    <name type="synonym">Donax arundinaceus</name>
    <dbReference type="NCBI Taxonomy" id="35708"/>
    <lineage>
        <taxon>Eukaryota</taxon>
        <taxon>Viridiplantae</taxon>
        <taxon>Streptophyta</taxon>
        <taxon>Embryophyta</taxon>
        <taxon>Tracheophyta</taxon>
        <taxon>Spermatophyta</taxon>
        <taxon>Magnoliopsida</taxon>
        <taxon>Liliopsida</taxon>
        <taxon>Poales</taxon>
        <taxon>Poaceae</taxon>
        <taxon>PACMAD clade</taxon>
        <taxon>Arundinoideae</taxon>
        <taxon>Arundineae</taxon>
        <taxon>Arundo</taxon>
    </lineage>
</organism>
<evidence type="ECO:0000313" key="2">
    <source>
        <dbReference type="EMBL" id="JAD34294.1"/>
    </source>
</evidence>
<protein>
    <recommendedName>
        <fullName evidence="1">HAT C-terminal dimerisation domain-containing protein</fullName>
    </recommendedName>
</protein>